<evidence type="ECO:0000256" key="3">
    <source>
        <dbReference type="ARBA" id="ARBA00022679"/>
    </source>
</evidence>
<dbReference type="AlphaFoldDB" id="A0AAN7QJN8"/>
<dbReference type="InterPro" id="IPR001245">
    <property type="entry name" value="Ser-Thr/Tyr_kinase_cat_dom"/>
</dbReference>
<keyword evidence="5" id="KW-0418">Kinase</keyword>
<evidence type="ECO:0000313" key="11">
    <source>
        <dbReference type="Proteomes" id="UP001346149"/>
    </source>
</evidence>
<evidence type="ECO:0000256" key="6">
    <source>
        <dbReference type="ARBA" id="ARBA00022840"/>
    </source>
</evidence>
<evidence type="ECO:0000256" key="7">
    <source>
        <dbReference type="ARBA" id="ARBA00047899"/>
    </source>
</evidence>
<dbReference type="PANTHER" id="PTHR48005:SF10">
    <property type="entry name" value="LEUCINE-RICH REPEAT RECEPTOR-LIKE TYROSINE-PROTEIN KINASE PXC3 ISOFORM X1"/>
    <property type="match status" value="1"/>
</dbReference>
<dbReference type="Gene3D" id="1.10.510.10">
    <property type="entry name" value="Transferase(Phosphotransferase) domain 1"/>
    <property type="match status" value="1"/>
</dbReference>
<keyword evidence="6" id="KW-0067">ATP-binding</keyword>
<dbReference type="PROSITE" id="PS00109">
    <property type="entry name" value="PROTEIN_KINASE_TYR"/>
    <property type="match status" value="1"/>
</dbReference>
<dbReference type="GO" id="GO:0005524">
    <property type="term" value="F:ATP binding"/>
    <property type="evidence" value="ECO:0007669"/>
    <property type="project" value="UniProtKB-KW"/>
</dbReference>
<dbReference type="EC" id="2.7.11.1" evidence="1"/>
<sequence>MVFLFMMRERLEKVEKGKSGGSIEEEETNTRPIIKAGNVFVDNLKQAIDLDAVVKATLKDSNKLMTGTFSTVYKAMMPSGLIILVKKLKCMDRTVTHHSNKMIRELERLSSLKHDNLMQPVGFVIYKDVALLLHHYMPNGTLAQLLHKSSHETEYKPDWPPRLSIAIGVAEGLAFLHHSAVIHLDISSANVMLDSNFKPLLGEIEISKLLHPSRGIASISAVTGSFGYIPPVDEGLGEDVDLVRWVHSAPTRGDTPEQILDARLSTVSFTWRREMLAALKVA</sequence>
<proteinExistence type="predicted"/>
<evidence type="ECO:0000313" key="10">
    <source>
        <dbReference type="EMBL" id="KAK4769531.1"/>
    </source>
</evidence>
<comment type="caution">
    <text evidence="10">The sequence shown here is derived from an EMBL/GenBank/DDBJ whole genome shotgun (WGS) entry which is preliminary data.</text>
</comment>
<comment type="catalytic activity">
    <reaction evidence="8">
        <text>L-seryl-[protein] + ATP = O-phospho-L-seryl-[protein] + ADP + H(+)</text>
        <dbReference type="Rhea" id="RHEA:17989"/>
        <dbReference type="Rhea" id="RHEA-COMP:9863"/>
        <dbReference type="Rhea" id="RHEA-COMP:11604"/>
        <dbReference type="ChEBI" id="CHEBI:15378"/>
        <dbReference type="ChEBI" id="CHEBI:29999"/>
        <dbReference type="ChEBI" id="CHEBI:30616"/>
        <dbReference type="ChEBI" id="CHEBI:83421"/>
        <dbReference type="ChEBI" id="CHEBI:456216"/>
        <dbReference type="EC" id="2.7.11.1"/>
    </reaction>
</comment>
<dbReference type="Proteomes" id="UP001346149">
    <property type="component" value="Unassembled WGS sequence"/>
</dbReference>
<feature type="domain" description="Protein kinase" evidence="9">
    <location>
        <begin position="58"/>
        <end position="282"/>
    </location>
</feature>
<keyword evidence="11" id="KW-1185">Reference proteome</keyword>
<dbReference type="EMBL" id="JAXQNO010000021">
    <property type="protein sequence ID" value="KAK4769531.1"/>
    <property type="molecule type" value="Genomic_DNA"/>
</dbReference>
<dbReference type="InterPro" id="IPR008266">
    <property type="entry name" value="Tyr_kinase_AS"/>
</dbReference>
<reference evidence="10 11" key="1">
    <citation type="journal article" date="2023" name="Hortic Res">
        <title>Pangenome of water caltrop reveals structural variations and asymmetric subgenome divergence after allopolyploidization.</title>
        <authorList>
            <person name="Zhang X."/>
            <person name="Chen Y."/>
            <person name="Wang L."/>
            <person name="Yuan Y."/>
            <person name="Fang M."/>
            <person name="Shi L."/>
            <person name="Lu R."/>
            <person name="Comes H.P."/>
            <person name="Ma Y."/>
            <person name="Chen Y."/>
            <person name="Huang G."/>
            <person name="Zhou Y."/>
            <person name="Zheng Z."/>
            <person name="Qiu Y."/>
        </authorList>
    </citation>
    <scope>NUCLEOTIDE SEQUENCE [LARGE SCALE GENOMIC DNA]</scope>
    <source>
        <strain evidence="10">F231</strain>
    </source>
</reference>
<accession>A0AAN7QJN8</accession>
<keyword evidence="3" id="KW-0808">Transferase</keyword>
<dbReference type="Pfam" id="PF07714">
    <property type="entry name" value="PK_Tyr_Ser-Thr"/>
    <property type="match status" value="1"/>
</dbReference>
<evidence type="ECO:0000256" key="1">
    <source>
        <dbReference type="ARBA" id="ARBA00012513"/>
    </source>
</evidence>
<dbReference type="FunFam" id="3.30.200.20:FF:000454">
    <property type="entry name" value="Leucine-rich repeat receptor-like tyrosine-protein kinase PXC3"/>
    <property type="match status" value="1"/>
</dbReference>
<protein>
    <recommendedName>
        <fullName evidence="1">non-specific serine/threonine protein kinase</fullName>
        <ecNumber evidence="1">2.7.11.1</ecNumber>
    </recommendedName>
</protein>
<keyword evidence="2" id="KW-0723">Serine/threonine-protein kinase</keyword>
<dbReference type="Gene3D" id="3.30.200.20">
    <property type="entry name" value="Phosphorylase Kinase, domain 1"/>
    <property type="match status" value="1"/>
</dbReference>
<organism evidence="10 11">
    <name type="scientific">Trapa natans</name>
    <name type="common">Water chestnut</name>
    <dbReference type="NCBI Taxonomy" id="22666"/>
    <lineage>
        <taxon>Eukaryota</taxon>
        <taxon>Viridiplantae</taxon>
        <taxon>Streptophyta</taxon>
        <taxon>Embryophyta</taxon>
        <taxon>Tracheophyta</taxon>
        <taxon>Spermatophyta</taxon>
        <taxon>Magnoliopsida</taxon>
        <taxon>eudicotyledons</taxon>
        <taxon>Gunneridae</taxon>
        <taxon>Pentapetalae</taxon>
        <taxon>rosids</taxon>
        <taxon>malvids</taxon>
        <taxon>Myrtales</taxon>
        <taxon>Lythraceae</taxon>
        <taxon>Trapa</taxon>
    </lineage>
</organism>
<evidence type="ECO:0000256" key="8">
    <source>
        <dbReference type="ARBA" id="ARBA00048679"/>
    </source>
</evidence>
<gene>
    <name evidence="10" type="ORF">SAY86_027681</name>
</gene>
<dbReference type="InterPro" id="IPR000719">
    <property type="entry name" value="Prot_kinase_dom"/>
</dbReference>
<keyword evidence="4" id="KW-0547">Nucleotide-binding</keyword>
<dbReference type="PANTHER" id="PTHR48005">
    <property type="entry name" value="LEUCINE RICH REPEAT KINASE 2"/>
    <property type="match status" value="1"/>
</dbReference>
<dbReference type="SUPFAM" id="SSF56112">
    <property type="entry name" value="Protein kinase-like (PK-like)"/>
    <property type="match status" value="1"/>
</dbReference>
<evidence type="ECO:0000256" key="2">
    <source>
        <dbReference type="ARBA" id="ARBA00022527"/>
    </source>
</evidence>
<comment type="catalytic activity">
    <reaction evidence="7">
        <text>L-threonyl-[protein] + ATP = O-phospho-L-threonyl-[protein] + ADP + H(+)</text>
        <dbReference type="Rhea" id="RHEA:46608"/>
        <dbReference type="Rhea" id="RHEA-COMP:11060"/>
        <dbReference type="Rhea" id="RHEA-COMP:11605"/>
        <dbReference type="ChEBI" id="CHEBI:15378"/>
        <dbReference type="ChEBI" id="CHEBI:30013"/>
        <dbReference type="ChEBI" id="CHEBI:30616"/>
        <dbReference type="ChEBI" id="CHEBI:61977"/>
        <dbReference type="ChEBI" id="CHEBI:456216"/>
        <dbReference type="EC" id="2.7.11.1"/>
    </reaction>
</comment>
<evidence type="ECO:0000256" key="4">
    <source>
        <dbReference type="ARBA" id="ARBA00022741"/>
    </source>
</evidence>
<dbReference type="GO" id="GO:0004674">
    <property type="term" value="F:protein serine/threonine kinase activity"/>
    <property type="evidence" value="ECO:0007669"/>
    <property type="project" value="UniProtKB-KW"/>
</dbReference>
<dbReference type="InterPro" id="IPR051420">
    <property type="entry name" value="Ser_Thr_Kinases_DiverseReg"/>
</dbReference>
<dbReference type="InterPro" id="IPR011009">
    <property type="entry name" value="Kinase-like_dom_sf"/>
</dbReference>
<evidence type="ECO:0000259" key="9">
    <source>
        <dbReference type="PROSITE" id="PS50011"/>
    </source>
</evidence>
<name>A0AAN7QJN8_TRANT</name>
<evidence type="ECO:0000256" key="5">
    <source>
        <dbReference type="ARBA" id="ARBA00022777"/>
    </source>
</evidence>
<dbReference type="PROSITE" id="PS50011">
    <property type="entry name" value="PROTEIN_KINASE_DOM"/>
    <property type="match status" value="1"/>
</dbReference>